<comment type="similarity">
    <text evidence="2">Belongs to the autoinducer-2 exporter (AI-2E) (TC 2.A.86) family.</text>
</comment>
<dbReference type="VEuPathDB" id="VectorBase:RPRC001062"/>
<dbReference type="PANTHER" id="PTHR21716:SF4">
    <property type="entry name" value="TRANSMEMBRANE PROTEIN 245"/>
    <property type="match status" value="1"/>
</dbReference>
<organism evidence="6 7">
    <name type="scientific">Rhodnius prolixus</name>
    <name type="common">Triatomid bug</name>
    <dbReference type="NCBI Taxonomy" id="13249"/>
    <lineage>
        <taxon>Eukaryota</taxon>
        <taxon>Metazoa</taxon>
        <taxon>Ecdysozoa</taxon>
        <taxon>Arthropoda</taxon>
        <taxon>Hexapoda</taxon>
        <taxon>Insecta</taxon>
        <taxon>Pterygota</taxon>
        <taxon>Neoptera</taxon>
        <taxon>Paraneoptera</taxon>
        <taxon>Hemiptera</taxon>
        <taxon>Heteroptera</taxon>
        <taxon>Panheteroptera</taxon>
        <taxon>Cimicomorpha</taxon>
        <taxon>Reduviidae</taxon>
        <taxon>Triatominae</taxon>
        <taxon>Rhodnius</taxon>
    </lineage>
</organism>
<keyword evidence="7" id="KW-1185">Reference proteome</keyword>
<keyword evidence="3" id="KW-0812">Transmembrane</keyword>
<dbReference type="eggNOG" id="KOG2365">
    <property type="taxonomic scope" value="Eukaryota"/>
</dbReference>
<evidence type="ECO:0000256" key="2">
    <source>
        <dbReference type="ARBA" id="ARBA00009773"/>
    </source>
</evidence>
<dbReference type="Proteomes" id="UP000015103">
    <property type="component" value="Unassembled WGS sequence"/>
</dbReference>
<accession>T1HAK7</accession>
<evidence type="ECO:0000256" key="1">
    <source>
        <dbReference type="ARBA" id="ARBA00004141"/>
    </source>
</evidence>
<dbReference type="EnsemblMetazoa" id="RPRC001062-RA">
    <property type="protein sequence ID" value="RPRC001062-PA"/>
    <property type="gene ID" value="RPRC001062"/>
</dbReference>
<evidence type="ECO:0000256" key="5">
    <source>
        <dbReference type="ARBA" id="ARBA00023136"/>
    </source>
</evidence>
<proteinExistence type="inferred from homology"/>
<evidence type="ECO:0000313" key="6">
    <source>
        <dbReference type="EnsemblMetazoa" id="RPRC001062-PA"/>
    </source>
</evidence>
<protein>
    <recommendedName>
        <fullName evidence="8">Transmembrane protein</fullName>
    </recommendedName>
</protein>
<keyword evidence="5" id="KW-0472">Membrane</keyword>
<reference evidence="6" key="1">
    <citation type="submission" date="2015-05" db="UniProtKB">
        <authorList>
            <consortium name="EnsemblMetazoa"/>
        </authorList>
    </citation>
    <scope>IDENTIFICATION</scope>
</reference>
<dbReference type="EMBL" id="ACPB03019764">
    <property type="status" value="NOT_ANNOTATED_CDS"/>
    <property type="molecule type" value="Genomic_DNA"/>
</dbReference>
<evidence type="ECO:0008006" key="8">
    <source>
        <dbReference type="Google" id="ProtNLM"/>
    </source>
</evidence>
<name>T1HAK7_RHOPR</name>
<keyword evidence="4" id="KW-1133">Transmembrane helix</keyword>
<evidence type="ECO:0000256" key="4">
    <source>
        <dbReference type="ARBA" id="ARBA00022989"/>
    </source>
</evidence>
<dbReference type="InParanoid" id="T1HAK7"/>
<comment type="subcellular location">
    <subcellularLocation>
        <location evidence="1">Membrane</location>
        <topology evidence="1">Multi-pass membrane protein</topology>
    </subcellularLocation>
</comment>
<evidence type="ECO:0000256" key="3">
    <source>
        <dbReference type="ARBA" id="ARBA00022692"/>
    </source>
</evidence>
<sequence>MERPKKRSVFSMTEILNNLSTESEKNDNAFKLAVFNGIAIFLVIFAVVTICGVYFILQPFIKPLFWALLCGSALHPFKLAVATILRTQVVILESSSKPLYLNIICLPFSFILKISDALGEFLIRHLGLIIKFLGATTSVIACYIASVSRESSPCVKAEEKQEEAFPFGQAHSESQQIITSMTYIRWLFIVCVGVVLLSISSFPYIFVVMLTIYAIKQLCIYFGLIAIVNFRMEAIFASGYKWYLERQDIILPKPLKFTLFVLSKVRDRFFEGLKNCCDSAAAIAVILALLIFGTFVSVFFTIQAYKEGMYLVQTGGNIINSTIVHNPELQQMLPEDWQTTMDNALNDAYIYARDALTKLVRKLVADKGISEDKRAEIEKGALELWDRAYQAWVMPAQSAIGPTVTPDAVLSSCHKFIERLKKTPEVINWKSVRSFLQENMSTLSAGFDSVWLILKGNISLLLGILSTLFSMVFGGGLSLINFTLQSVVFLTALFYLLSSSRELYKPVEMVTQMSPKYGSNFCEKKNGSN</sequence>
<dbReference type="InterPro" id="IPR002549">
    <property type="entry name" value="AI-2E-like"/>
</dbReference>
<dbReference type="AlphaFoldDB" id="T1HAK7"/>
<evidence type="ECO:0000313" key="7">
    <source>
        <dbReference type="Proteomes" id="UP000015103"/>
    </source>
</evidence>
<dbReference type="PANTHER" id="PTHR21716">
    <property type="entry name" value="TRANSMEMBRANE PROTEIN"/>
    <property type="match status" value="1"/>
</dbReference>
<dbReference type="GO" id="GO:0016020">
    <property type="term" value="C:membrane"/>
    <property type="evidence" value="ECO:0007669"/>
    <property type="project" value="UniProtKB-SubCell"/>
</dbReference>
<dbReference type="FunCoup" id="T1HAK7">
    <property type="interactions" value="1001"/>
</dbReference>
<dbReference type="HOGENOM" id="CLU_515193_0_0_1"/>